<name>A0A934X2X9_9MICO</name>
<evidence type="ECO:0000259" key="2">
    <source>
        <dbReference type="PROSITE" id="PS50056"/>
    </source>
</evidence>
<dbReference type="AlphaFoldDB" id="A0A934X2X9"/>
<reference evidence="3 4" key="1">
    <citation type="submission" date="2020-10" db="EMBL/GenBank/DDBJ databases">
        <title>Connecting structure to function with the recovery of over 1000 high-quality activated sludge metagenome-assembled genomes encoding full-length rRNA genes using long-read sequencing.</title>
        <authorList>
            <person name="Singleton C.M."/>
            <person name="Petriglieri F."/>
            <person name="Kristensen J.M."/>
            <person name="Kirkegaard R.H."/>
            <person name="Michaelsen T.Y."/>
            <person name="Andersen M.H."/>
            <person name="Karst S.M."/>
            <person name="Dueholm M.S."/>
            <person name="Nielsen P.H."/>
            <person name="Albertsen M."/>
        </authorList>
    </citation>
    <scope>NUCLEOTIDE SEQUENCE [LARGE SCALE GENOMIC DNA]</scope>
    <source>
        <strain evidence="3">AalE_18-Q3-R2-46_BAT3C.188</strain>
    </source>
</reference>
<evidence type="ECO:0000256" key="1">
    <source>
        <dbReference type="SAM" id="MobiDB-lite"/>
    </source>
</evidence>
<organism evidence="3 4">
    <name type="scientific">Candidatus Phosphoribacter hodrii</name>
    <dbReference type="NCBI Taxonomy" id="2953743"/>
    <lineage>
        <taxon>Bacteria</taxon>
        <taxon>Bacillati</taxon>
        <taxon>Actinomycetota</taxon>
        <taxon>Actinomycetes</taxon>
        <taxon>Micrococcales</taxon>
        <taxon>Dermatophilaceae</taxon>
        <taxon>Candidatus Phosphoribacter</taxon>
    </lineage>
</organism>
<dbReference type="SUPFAM" id="SSF52799">
    <property type="entry name" value="(Phosphotyrosine protein) phosphatases II"/>
    <property type="match status" value="1"/>
</dbReference>
<feature type="domain" description="Tyrosine specific protein phosphatases" evidence="2">
    <location>
        <begin position="227"/>
        <end position="263"/>
    </location>
</feature>
<evidence type="ECO:0000313" key="4">
    <source>
        <dbReference type="Proteomes" id="UP000718281"/>
    </source>
</evidence>
<dbReference type="Proteomes" id="UP000718281">
    <property type="component" value="Unassembled WGS sequence"/>
</dbReference>
<proteinExistence type="predicted"/>
<dbReference type="InterPro" id="IPR026893">
    <property type="entry name" value="Tyr/Ser_Pase_IphP-type"/>
</dbReference>
<dbReference type="InterPro" id="IPR000387">
    <property type="entry name" value="Tyr_Pase_dom"/>
</dbReference>
<feature type="compositionally biased region" description="Basic and acidic residues" evidence="1">
    <location>
        <begin position="162"/>
        <end position="186"/>
    </location>
</feature>
<dbReference type="InterPro" id="IPR016130">
    <property type="entry name" value="Tyr_Pase_AS"/>
</dbReference>
<dbReference type="InterPro" id="IPR029021">
    <property type="entry name" value="Prot-tyrosine_phosphatase-like"/>
</dbReference>
<dbReference type="PROSITE" id="PS50056">
    <property type="entry name" value="TYR_PHOSPHATASE_2"/>
    <property type="match status" value="1"/>
</dbReference>
<dbReference type="PROSITE" id="PS00383">
    <property type="entry name" value="TYR_PHOSPHATASE_1"/>
    <property type="match status" value="1"/>
</dbReference>
<protein>
    <submittedName>
        <fullName evidence="3">Tyrosine-protein phosphatase</fullName>
    </submittedName>
</protein>
<feature type="region of interest" description="Disordered" evidence="1">
    <location>
        <begin position="27"/>
        <end position="55"/>
    </location>
</feature>
<accession>A0A934X2X9</accession>
<gene>
    <name evidence="3" type="ORF">IPF40_02850</name>
</gene>
<evidence type="ECO:0000313" key="3">
    <source>
        <dbReference type="EMBL" id="MBK6300022.1"/>
    </source>
</evidence>
<dbReference type="GO" id="GO:0004721">
    <property type="term" value="F:phosphoprotein phosphatase activity"/>
    <property type="evidence" value="ECO:0007669"/>
    <property type="project" value="InterPro"/>
</dbReference>
<dbReference type="Pfam" id="PF13350">
    <property type="entry name" value="Y_phosphatase3"/>
    <property type="match status" value="1"/>
</dbReference>
<dbReference type="EMBL" id="JADIXZ010000002">
    <property type="protein sequence ID" value="MBK6300022.1"/>
    <property type="molecule type" value="Genomic_DNA"/>
</dbReference>
<comment type="caution">
    <text evidence="3">The sequence shown here is derived from an EMBL/GenBank/DDBJ whole genome shotgun (WGS) entry which is preliminary data.</text>
</comment>
<feature type="region of interest" description="Disordered" evidence="1">
    <location>
        <begin position="155"/>
        <end position="209"/>
    </location>
</feature>
<dbReference type="Gene3D" id="3.90.190.10">
    <property type="entry name" value="Protein tyrosine phosphatase superfamily"/>
    <property type="match status" value="1"/>
</dbReference>
<sequence>MICFLTVLSSGIGGRLLLKDVARCSRAGPPGRSRSAAVQRRLSDYQRGPSHPNRRRKVGVVHDIQWIDLEGVVNMRDVGGMPTLDGGTIASGRLIRSDNLQELSDAAIRRLVDELGVTDVVDLRTHVEVAQEGAGPLVGHPSVRISHFTLYADDSAESGIPDSERELPWETQARREAAARARREQANGDVRGTSGDRSPKPHIVPGGQDHDDFWSDHYLSYLGQRPESVVGALRAIADAKGAVVVHCAAGKDRTGTITGLALVVAGARPEAVIADYAASAERVPQILDRLLRRPAYAANLLGKTVAEQSPRPETMSRLLAALERDFGGVLGWLRTQDWTEADTDAVRAKLR</sequence>